<name>A0A9W4XR38_9PLEO</name>
<keyword evidence="2" id="KW-0805">Transcription regulation</keyword>
<reference evidence="9" key="1">
    <citation type="submission" date="2023-01" db="EMBL/GenBank/DDBJ databases">
        <authorList>
            <person name="Van Ghelder C."/>
            <person name="Rancurel C."/>
        </authorList>
    </citation>
    <scope>NUCLEOTIDE SEQUENCE</scope>
    <source>
        <strain evidence="9">CNCM I-4278</strain>
    </source>
</reference>
<evidence type="ECO:0000256" key="1">
    <source>
        <dbReference type="ARBA" id="ARBA00004123"/>
    </source>
</evidence>
<evidence type="ECO:0000256" key="3">
    <source>
        <dbReference type="ARBA" id="ARBA00023125"/>
    </source>
</evidence>
<sequence>MPHAHSPLPSGIADVADSRETVEPSKDPSAVQEPLRSQDPSSSPALAEAPPAMKVPYLHPASVQDPEMPLANFDAHNMMGWECDRYDAMDPVKQEDPDFAPYHPMGAIPEDPAYHHNPQSNAMNYNDNYNIAYSSPFLYNRSYSYNTKYDLAGLSNETSTLYPPNVYHIEPAAMDFSYSSMNGHNFAVRDEFDGFGTAYVHDELADYSSPYHSDVAVRSGTPNGDQPLQHHEYRTNYEDNSNDKEQPYAQLIYRALLDAPGHTMILRDIYEWFKKNTDKAADKETKGWQNSIRHNLSMNGAFEKVDHPCEESRRGFMWRLTDDAIRGGVKSTTRYRSKQPNKRGHRSQNPLPQRQASGSKGGTAARHTARVRKSTRGNDLYSYRSTPRNDQLDGVPSTYEAESPYYNGSPTLSDIDFDYPKDDTAAASAVMDPNQPPTSNFELFSSVPTQAYSPLPQLFTPVMSHYQEPMGHFFHTAVTQDHPSDPLWNTPSPDSDEPRTPESYPGAIWGPDDMGMEPTSCPMGMAVETTYNEFPNGLM</sequence>
<evidence type="ECO:0000313" key="10">
    <source>
        <dbReference type="Proteomes" id="UP001152607"/>
    </source>
</evidence>
<evidence type="ECO:0000256" key="4">
    <source>
        <dbReference type="ARBA" id="ARBA00023163"/>
    </source>
</evidence>
<dbReference type="GO" id="GO:0000981">
    <property type="term" value="F:DNA-binding transcription factor activity, RNA polymerase II-specific"/>
    <property type="evidence" value="ECO:0007669"/>
    <property type="project" value="TreeGrafter"/>
</dbReference>
<evidence type="ECO:0000256" key="7">
    <source>
        <dbReference type="SAM" id="MobiDB-lite"/>
    </source>
</evidence>
<evidence type="ECO:0000256" key="5">
    <source>
        <dbReference type="ARBA" id="ARBA00023242"/>
    </source>
</evidence>
<keyword evidence="3 6" id="KW-0238">DNA-binding</keyword>
<dbReference type="Gene3D" id="1.10.10.10">
    <property type="entry name" value="Winged helix-like DNA-binding domain superfamily/Winged helix DNA-binding domain"/>
    <property type="match status" value="1"/>
</dbReference>
<feature type="DNA-binding region" description="Fork-head" evidence="6">
    <location>
        <begin position="243"/>
        <end position="339"/>
    </location>
</feature>
<comment type="subcellular location">
    <subcellularLocation>
        <location evidence="1 6">Nucleus</location>
    </subcellularLocation>
</comment>
<dbReference type="Pfam" id="PF00250">
    <property type="entry name" value="Forkhead"/>
    <property type="match status" value="1"/>
</dbReference>
<feature type="region of interest" description="Disordered" evidence="7">
    <location>
        <begin position="329"/>
        <end position="412"/>
    </location>
</feature>
<feature type="compositionally biased region" description="Polar residues" evidence="7">
    <location>
        <begin position="481"/>
        <end position="493"/>
    </location>
</feature>
<dbReference type="GO" id="GO:0005634">
    <property type="term" value="C:nucleus"/>
    <property type="evidence" value="ECO:0007669"/>
    <property type="project" value="UniProtKB-SubCell"/>
</dbReference>
<dbReference type="InterPro" id="IPR001766">
    <property type="entry name" value="Fork_head_dom"/>
</dbReference>
<dbReference type="GO" id="GO:0000978">
    <property type="term" value="F:RNA polymerase II cis-regulatory region sequence-specific DNA binding"/>
    <property type="evidence" value="ECO:0007669"/>
    <property type="project" value="TreeGrafter"/>
</dbReference>
<feature type="domain" description="Fork-head" evidence="8">
    <location>
        <begin position="243"/>
        <end position="339"/>
    </location>
</feature>
<comment type="caution">
    <text evidence="9">The sequence shown here is derived from an EMBL/GenBank/DDBJ whole genome shotgun (WGS) entry which is preliminary data.</text>
</comment>
<feature type="compositionally biased region" description="Polar residues" evidence="7">
    <location>
        <begin position="347"/>
        <end position="358"/>
    </location>
</feature>
<keyword evidence="4" id="KW-0804">Transcription</keyword>
<dbReference type="InterPro" id="IPR036388">
    <property type="entry name" value="WH-like_DNA-bd_sf"/>
</dbReference>
<keyword evidence="10" id="KW-1185">Reference proteome</keyword>
<evidence type="ECO:0000256" key="2">
    <source>
        <dbReference type="ARBA" id="ARBA00023015"/>
    </source>
</evidence>
<feature type="compositionally biased region" description="Low complexity" evidence="7">
    <location>
        <begin position="40"/>
        <end position="49"/>
    </location>
</feature>
<gene>
    <name evidence="9" type="ORF">PDIGIT_LOCUS7491</name>
</gene>
<feature type="compositionally biased region" description="Basic and acidic residues" evidence="7">
    <location>
        <begin position="16"/>
        <end position="26"/>
    </location>
</feature>
<keyword evidence="5 6" id="KW-0539">Nucleus</keyword>
<dbReference type="PROSITE" id="PS00658">
    <property type="entry name" value="FORK_HEAD_2"/>
    <property type="match status" value="1"/>
</dbReference>
<dbReference type="EMBL" id="CAOQHR010000005">
    <property type="protein sequence ID" value="CAI6334431.1"/>
    <property type="molecule type" value="Genomic_DNA"/>
</dbReference>
<accession>A0A9W4XR38</accession>
<feature type="region of interest" description="Disordered" evidence="7">
    <location>
        <begin position="1"/>
        <end position="49"/>
    </location>
</feature>
<dbReference type="Proteomes" id="UP001152607">
    <property type="component" value="Unassembled WGS sequence"/>
</dbReference>
<dbReference type="SMART" id="SM00339">
    <property type="entry name" value="FH"/>
    <property type="match status" value="1"/>
</dbReference>
<feature type="compositionally biased region" description="Basic residues" evidence="7">
    <location>
        <begin position="333"/>
        <end position="346"/>
    </location>
</feature>
<dbReference type="PANTHER" id="PTHR45881">
    <property type="entry name" value="CHECKPOINT SUPPRESSOR 1-LIKE, ISOFORM A-RELATED"/>
    <property type="match status" value="1"/>
</dbReference>
<dbReference type="PANTHER" id="PTHR45881:SF5">
    <property type="entry name" value="FORK-HEAD DOMAIN-CONTAINING PROTEIN"/>
    <property type="match status" value="1"/>
</dbReference>
<dbReference type="SUPFAM" id="SSF46785">
    <property type="entry name" value="Winged helix' DNA-binding domain"/>
    <property type="match status" value="1"/>
</dbReference>
<dbReference type="InterPro" id="IPR036390">
    <property type="entry name" value="WH_DNA-bd_sf"/>
</dbReference>
<feature type="region of interest" description="Disordered" evidence="7">
    <location>
        <begin position="481"/>
        <end position="503"/>
    </location>
</feature>
<dbReference type="OrthoDB" id="5954824at2759"/>
<protein>
    <recommendedName>
        <fullName evidence="8">Fork-head domain-containing protein</fullName>
    </recommendedName>
</protein>
<organism evidence="9 10">
    <name type="scientific">Periconia digitata</name>
    <dbReference type="NCBI Taxonomy" id="1303443"/>
    <lineage>
        <taxon>Eukaryota</taxon>
        <taxon>Fungi</taxon>
        <taxon>Dikarya</taxon>
        <taxon>Ascomycota</taxon>
        <taxon>Pezizomycotina</taxon>
        <taxon>Dothideomycetes</taxon>
        <taxon>Pleosporomycetidae</taxon>
        <taxon>Pleosporales</taxon>
        <taxon>Massarineae</taxon>
        <taxon>Periconiaceae</taxon>
        <taxon>Periconia</taxon>
    </lineage>
</organism>
<dbReference type="PROSITE" id="PS50039">
    <property type="entry name" value="FORK_HEAD_3"/>
    <property type="match status" value="1"/>
</dbReference>
<dbReference type="AlphaFoldDB" id="A0A9W4XR38"/>
<evidence type="ECO:0000313" key="9">
    <source>
        <dbReference type="EMBL" id="CAI6334431.1"/>
    </source>
</evidence>
<proteinExistence type="predicted"/>
<dbReference type="InterPro" id="IPR030456">
    <property type="entry name" value="TF_fork_head_CS_2"/>
</dbReference>
<evidence type="ECO:0000256" key="6">
    <source>
        <dbReference type="PROSITE-ProRule" id="PRU00089"/>
    </source>
</evidence>
<evidence type="ECO:0000259" key="8">
    <source>
        <dbReference type="PROSITE" id="PS50039"/>
    </source>
</evidence>